<dbReference type="PANTHER" id="PTHR34701:SF1">
    <property type="entry name" value="TRANSCRIPTIONAL REGULATOR MRAZ"/>
    <property type="match status" value="1"/>
</dbReference>
<gene>
    <name evidence="7" type="primary">mraZ</name>
    <name evidence="9" type="ORF">DRJ00_00590</name>
</gene>
<dbReference type="HAMAP" id="MF_01008">
    <property type="entry name" value="MraZ"/>
    <property type="match status" value="1"/>
</dbReference>
<dbReference type="InterPro" id="IPR035644">
    <property type="entry name" value="MraZ_C"/>
</dbReference>
<dbReference type="PANTHER" id="PTHR34701">
    <property type="entry name" value="TRANSCRIPTIONAL REGULATOR MRAZ"/>
    <property type="match status" value="1"/>
</dbReference>
<keyword evidence="3" id="KW-0677">Repeat</keyword>
<proteinExistence type="inferred from homology"/>
<name>A0A497E6X0_UNCAE</name>
<keyword evidence="5 7" id="KW-0238">DNA-binding</keyword>
<evidence type="ECO:0000256" key="1">
    <source>
        <dbReference type="ARBA" id="ARBA00013860"/>
    </source>
</evidence>
<feature type="domain" description="SpoVT-AbrB" evidence="8">
    <location>
        <begin position="78"/>
        <end position="121"/>
    </location>
</feature>
<dbReference type="NCBIfam" id="TIGR00242">
    <property type="entry name" value="division/cell wall cluster transcriptional repressor MraZ"/>
    <property type="match status" value="1"/>
</dbReference>
<evidence type="ECO:0000256" key="5">
    <source>
        <dbReference type="ARBA" id="ARBA00023125"/>
    </source>
</evidence>
<feature type="domain" description="SpoVT-AbrB" evidence="8">
    <location>
        <begin position="5"/>
        <end position="49"/>
    </location>
</feature>
<keyword evidence="9" id="KW-0132">Cell division</keyword>
<comment type="subunit">
    <text evidence="7">Forms oligomers.</text>
</comment>
<dbReference type="EMBL" id="QMPZ01000003">
    <property type="protein sequence ID" value="RLE10723.1"/>
    <property type="molecule type" value="Genomic_DNA"/>
</dbReference>
<dbReference type="GO" id="GO:0051301">
    <property type="term" value="P:cell division"/>
    <property type="evidence" value="ECO:0007669"/>
    <property type="project" value="UniProtKB-KW"/>
</dbReference>
<evidence type="ECO:0000256" key="3">
    <source>
        <dbReference type="ARBA" id="ARBA00022737"/>
    </source>
</evidence>
<keyword evidence="9" id="KW-0131">Cell cycle</keyword>
<dbReference type="CDD" id="cd16321">
    <property type="entry name" value="MraZ_C"/>
    <property type="match status" value="1"/>
</dbReference>
<evidence type="ECO:0000256" key="2">
    <source>
        <dbReference type="ARBA" id="ARBA00022490"/>
    </source>
</evidence>
<comment type="similarity">
    <text evidence="7">Belongs to the MraZ family.</text>
</comment>
<evidence type="ECO:0000313" key="9">
    <source>
        <dbReference type="EMBL" id="RLE10723.1"/>
    </source>
</evidence>
<reference evidence="9 10" key="1">
    <citation type="submission" date="2018-06" db="EMBL/GenBank/DDBJ databases">
        <title>Extensive metabolic versatility and redundancy in microbially diverse, dynamic hydrothermal sediments.</title>
        <authorList>
            <person name="Dombrowski N."/>
            <person name="Teske A."/>
            <person name="Baker B.J."/>
        </authorList>
    </citation>
    <scope>NUCLEOTIDE SEQUENCE [LARGE SCALE GENOMIC DNA]</scope>
    <source>
        <strain evidence="9">B47_G16</strain>
    </source>
</reference>
<dbReference type="Gene3D" id="3.40.1550.20">
    <property type="entry name" value="Transcriptional regulator MraZ domain"/>
    <property type="match status" value="1"/>
</dbReference>
<dbReference type="GO" id="GO:0009295">
    <property type="term" value="C:nucleoid"/>
    <property type="evidence" value="ECO:0007669"/>
    <property type="project" value="UniProtKB-SubCell"/>
</dbReference>
<dbReference type="Proteomes" id="UP000279422">
    <property type="component" value="Unassembled WGS sequence"/>
</dbReference>
<dbReference type="InterPro" id="IPR020603">
    <property type="entry name" value="MraZ_dom"/>
</dbReference>
<dbReference type="InterPro" id="IPR037914">
    <property type="entry name" value="SpoVT-AbrB_sf"/>
</dbReference>
<keyword evidence="4 7" id="KW-0805">Transcription regulation</keyword>
<dbReference type="GO" id="GO:0000976">
    <property type="term" value="F:transcription cis-regulatory region binding"/>
    <property type="evidence" value="ECO:0007669"/>
    <property type="project" value="TreeGrafter"/>
</dbReference>
<evidence type="ECO:0000256" key="4">
    <source>
        <dbReference type="ARBA" id="ARBA00023015"/>
    </source>
</evidence>
<evidence type="ECO:0000259" key="8">
    <source>
        <dbReference type="PROSITE" id="PS51740"/>
    </source>
</evidence>
<organism evidence="9 10">
    <name type="scientific">Aerophobetes bacterium</name>
    <dbReference type="NCBI Taxonomy" id="2030807"/>
    <lineage>
        <taxon>Bacteria</taxon>
        <taxon>Candidatus Aerophobota</taxon>
    </lineage>
</organism>
<protein>
    <recommendedName>
        <fullName evidence="1 7">Transcriptional regulator MraZ</fullName>
    </recommendedName>
</protein>
<evidence type="ECO:0000313" key="10">
    <source>
        <dbReference type="Proteomes" id="UP000279422"/>
    </source>
</evidence>
<dbReference type="SUPFAM" id="SSF89447">
    <property type="entry name" value="AbrB/MazE/MraZ-like"/>
    <property type="match status" value="1"/>
</dbReference>
<comment type="subcellular location">
    <subcellularLocation>
        <location evidence="7">Cytoplasm</location>
        <location evidence="7">Nucleoid</location>
    </subcellularLocation>
</comment>
<sequence length="145" mass="17065">MFTGEYHHSLDEKNRLTIPSRLRQQADSEDQFVITPGLDKALFLYPLSEWKRLGKRLRSLSTLHSDARAFLRLFFSGAHPVQPDAQGRITLPQTLKEMAEIKDKIVIIGAFNKIEIWSEERWNEYYQEKRAIFEELAERIMDVEI</sequence>
<dbReference type="AlphaFoldDB" id="A0A497E6X0"/>
<dbReference type="Pfam" id="PF02381">
    <property type="entry name" value="MraZ"/>
    <property type="match status" value="2"/>
</dbReference>
<accession>A0A497E6X0</accession>
<dbReference type="GO" id="GO:0003700">
    <property type="term" value="F:DNA-binding transcription factor activity"/>
    <property type="evidence" value="ECO:0007669"/>
    <property type="project" value="UniProtKB-UniRule"/>
</dbReference>
<dbReference type="InterPro" id="IPR038619">
    <property type="entry name" value="MraZ_sf"/>
</dbReference>
<dbReference type="GO" id="GO:0005737">
    <property type="term" value="C:cytoplasm"/>
    <property type="evidence" value="ECO:0007669"/>
    <property type="project" value="UniProtKB-UniRule"/>
</dbReference>
<dbReference type="GO" id="GO:2000143">
    <property type="term" value="P:negative regulation of DNA-templated transcription initiation"/>
    <property type="evidence" value="ECO:0007669"/>
    <property type="project" value="TreeGrafter"/>
</dbReference>
<dbReference type="InterPro" id="IPR003444">
    <property type="entry name" value="MraZ"/>
</dbReference>
<evidence type="ECO:0000256" key="6">
    <source>
        <dbReference type="ARBA" id="ARBA00023163"/>
    </source>
</evidence>
<dbReference type="CDD" id="cd16320">
    <property type="entry name" value="MraZ_N"/>
    <property type="match status" value="1"/>
</dbReference>
<keyword evidence="2 7" id="KW-0963">Cytoplasm</keyword>
<comment type="caution">
    <text evidence="9">The sequence shown here is derived from an EMBL/GenBank/DDBJ whole genome shotgun (WGS) entry which is preliminary data.</text>
</comment>
<keyword evidence="6 7" id="KW-0804">Transcription</keyword>
<dbReference type="PROSITE" id="PS51740">
    <property type="entry name" value="SPOVT_ABRB"/>
    <property type="match status" value="2"/>
</dbReference>
<dbReference type="InterPro" id="IPR035642">
    <property type="entry name" value="MraZ_N"/>
</dbReference>
<evidence type="ECO:0000256" key="7">
    <source>
        <dbReference type="HAMAP-Rule" id="MF_01008"/>
    </source>
</evidence>
<dbReference type="InterPro" id="IPR007159">
    <property type="entry name" value="SpoVT-AbrB_dom"/>
</dbReference>